<protein>
    <submittedName>
        <fullName evidence="2">Uncharacterized protein</fullName>
    </submittedName>
</protein>
<keyword evidence="3" id="KW-1185">Reference proteome</keyword>
<sequence length="326" mass="33608">LRCSVKSVDLYEPTVDSTVATYVPHLPCTVEKSVELLITKPSGSYTPPLTSQIENMALNFTTEADKNQKITNSSPCGPIEASGSHQTPSSSLPVSTKASGSHQTPSSSLPASTKASGSHQFPNSSLPASTKASGSCQTPSSSLPASTKASGSHQTPSSSFLASTKASEGHQTTSSSLPASTKASGSCQTPSSSLPASTKASGSHQTPSSSLPPATKADESHETPLSLLFTSVTAGESNCIPSVPAQDGLTCPSQTNCGPLTTEDENVLKYFAMLRRTGPAASVMAKVLDTVVHEARGGCLLMSQQWVGKPWTYDCLSPPILHQISG</sequence>
<evidence type="ECO:0000256" key="1">
    <source>
        <dbReference type="SAM" id="MobiDB-lite"/>
    </source>
</evidence>
<comment type="caution">
    <text evidence="2">The sequence shown here is derived from an EMBL/GenBank/DDBJ whole genome shotgun (WGS) entry which is preliminary data.</text>
</comment>
<organism evidence="2 3">
    <name type="scientific">Cherax quadricarinatus</name>
    <name type="common">Australian red claw crayfish</name>
    <dbReference type="NCBI Taxonomy" id="27406"/>
    <lineage>
        <taxon>Eukaryota</taxon>
        <taxon>Metazoa</taxon>
        <taxon>Ecdysozoa</taxon>
        <taxon>Arthropoda</taxon>
        <taxon>Crustacea</taxon>
        <taxon>Multicrustacea</taxon>
        <taxon>Malacostraca</taxon>
        <taxon>Eumalacostraca</taxon>
        <taxon>Eucarida</taxon>
        <taxon>Decapoda</taxon>
        <taxon>Pleocyemata</taxon>
        <taxon>Astacidea</taxon>
        <taxon>Parastacoidea</taxon>
        <taxon>Parastacidae</taxon>
        <taxon>Cherax</taxon>
    </lineage>
</organism>
<feature type="non-terminal residue" evidence="2">
    <location>
        <position position="1"/>
    </location>
</feature>
<gene>
    <name evidence="2" type="ORF">OTU49_006538</name>
</gene>
<dbReference type="EMBL" id="JARKIK010000054">
    <property type="protein sequence ID" value="KAK8733231.1"/>
    <property type="molecule type" value="Genomic_DNA"/>
</dbReference>
<reference evidence="2 3" key="1">
    <citation type="journal article" date="2024" name="BMC Genomics">
        <title>Genome assembly of redclaw crayfish (Cherax quadricarinatus) provides insights into its immune adaptation and hypoxia tolerance.</title>
        <authorList>
            <person name="Liu Z."/>
            <person name="Zheng J."/>
            <person name="Li H."/>
            <person name="Fang K."/>
            <person name="Wang S."/>
            <person name="He J."/>
            <person name="Zhou D."/>
            <person name="Weng S."/>
            <person name="Chi M."/>
            <person name="Gu Z."/>
            <person name="He J."/>
            <person name="Li F."/>
            <person name="Wang M."/>
        </authorList>
    </citation>
    <scope>NUCLEOTIDE SEQUENCE [LARGE SCALE GENOMIC DNA]</scope>
    <source>
        <strain evidence="2">ZL_2023a</strain>
    </source>
</reference>
<dbReference type="AlphaFoldDB" id="A0AAW0X0K8"/>
<dbReference type="Proteomes" id="UP001445076">
    <property type="component" value="Unassembled WGS sequence"/>
</dbReference>
<evidence type="ECO:0000313" key="3">
    <source>
        <dbReference type="Proteomes" id="UP001445076"/>
    </source>
</evidence>
<evidence type="ECO:0000313" key="2">
    <source>
        <dbReference type="EMBL" id="KAK8733231.1"/>
    </source>
</evidence>
<feature type="compositionally biased region" description="Polar residues" evidence="1">
    <location>
        <begin position="83"/>
        <end position="212"/>
    </location>
</feature>
<proteinExistence type="predicted"/>
<feature type="region of interest" description="Disordered" evidence="1">
    <location>
        <begin position="68"/>
        <end position="222"/>
    </location>
</feature>
<accession>A0AAW0X0K8</accession>
<name>A0AAW0X0K8_CHEQU</name>